<organism evidence="1">
    <name type="scientific">Absidia glauca</name>
    <name type="common">Pin mould</name>
    <dbReference type="NCBI Taxonomy" id="4829"/>
    <lineage>
        <taxon>Eukaryota</taxon>
        <taxon>Fungi</taxon>
        <taxon>Fungi incertae sedis</taxon>
        <taxon>Mucoromycota</taxon>
        <taxon>Mucoromycotina</taxon>
        <taxon>Mucoromycetes</taxon>
        <taxon>Mucorales</taxon>
        <taxon>Cunninghamellaceae</taxon>
        <taxon>Absidia</taxon>
    </lineage>
</organism>
<accession>A0A168PTU7</accession>
<proteinExistence type="predicted"/>
<dbReference type="AlphaFoldDB" id="A0A168PTU7"/>
<evidence type="ECO:0000313" key="2">
    <source>
        <dbReference type="Proteomes" id="UP000078561"/>
    </source>
</evidence>
<protein>
    <submittedName>
        <fullName evidence="1">Uncharacterized protein</fullName>
    </submittedName>
</protein>
<dbReference type="InParanoid" id="A0A168PTU7"/>
<gene>
    <name evidence="1" type="primary">ABSGL_08784.1 scaffold 10439</name>
</gene>
<sequence>MIQQSVKLLKSDCPERSERKITSSISNQTSITVIDAVNELHSNQTIECGDQGWCVGKVILHDGSTIADRHAQGAVSVGKGEHNHALITDSSVLASVFPQAMSLDKKQVKTVASMLMAGSSASNVVDAMREDQGKTLKPKDVVVSRYNE</sequence>
<reference evidence="1" key="1">
    <citation type="submission" date="2016-04" db="EMBL/GenBank/DDBJ databases">
        <authorList>
            <person name="Evans L.H."/>
            <person name="Alamgir A."/>
            <person name="Owens N."/>
            <person name="Weber N.D."/>
            <person name="Virtaneva K."/>
            <person name="Barbian K."/>
            <person name="Babar A."/>
            <person name="Rosenke K."/>
        </authorList>
    </citation>
    <scope>NUCLEOTIDE SEQUENCE [LARGE SCALE GENOMIC DNA]</scope>
    <source>
        <strain evidence="1">CBS 101.48</strain>
    </source>
</reference>
<dbReference type="Proteomes" id="UP000078561">
    <property type="component" value="Unassembled WGS sequence"/>
</dbReference>
<name>A0A168PTU7_ABSGL</name>
<keyword evidence="2" id="KW-1185">Reference proteome</keyword>
<evidence type="ECO:0000313" key="1">
    <source>
        <dbReference type="EMBL" id="SAM02967.1"/>
    </source>
</evidence>
<dbReference type="EMBL" id="LT554026">
    <property type="protein sequence ID" value="SAM02967.1"/>
    <property type="molecule type" value="Genomic_DNA"/>
</dbReference>